<dbReference type="AlphaFoldDB" id="A0A7J0GCT3"/>
<dbReference type="OrthoDB" id="1745783at2759"/>
<name>A0A7J0GCT3_9ERIC</name>
<organism evidence="1 2">
    <name type="scientific">Actinidia rufa</name>
    <dbReference type="NCBI Taxonomy" id="165716"/>
    <lineage>
        <taxon>Eukaryota</taxon>
        <taxon>Viridiplantae</taxon>
        <taxon>Streptophyta</taxon>
        <taxon>Embryophyta</taxon>
        <taxon>Tracheophyta</taxon>
        <taxon>Spermatophyta</taxon>
        <taxon>Magnoliopsida</taxon>
        <taxon>eudicotyledons</taxon>
        <taxon>Gunneridae</taxon>
        <taxon>Pentapetalae</taxon>
        <taxon>asterids</taxon>
        <taxon>Ericales</taxon>
        <taxon>Actinidiaceae</taxon>
        <taxon>Actinidia</taxon>
    </lineage>
</organism>
<dbReference type="EMBL" id="BJWL01000020">
    <property type="protein sequence ID" value="GFZ08589.1"/>
    <property type="molecule type" value="Genomic_DNA"/>
</dbReference>
<reference evidence="1 2" key="1">
    <citation type="submission" date="2019-07" db="EMBL/GenBank/DDBJ databases">
        <title>De Novo Assembly of kiwifruit Actinidia rufa.</title>
        <authorList>
            <person name="Sugita-Konishi S."/>
            <person name="Sato K."/>
            <person name="Mori E."/>
            <person name="Abe Y."/>
            <person name="Kisaki G."/>
            <person name="Hamano K."/>
            <person name="Suezawa K."/>
            <person name="Otani M."/>
            <person name="Fukuda T."/>
            <person name="Manabe T."/>
            <person name="Gomi K."/>
            <person name="Tabuchi M."/>
            <person name="Akimitsu K."/>
            <person name="Kataoka I."/>
        </authorList>
    </citation>
    <scope>NUCLEOTIDE SEQUENCE [LARGE SCALE GENOMIC DNA]</scope>
    <source>
        <strain evidence="2">cv. Fuchu</strain>
    </source>
</reference>
<proteinExistence type="predicted"/>
<evidence type="ECO:0000313" key="1">
    <source>
        <dbReference type="EMBL" id="GFZ08589.1"/>
    </source>
</evidence>
<protein>
    <submittedName>
        <fullName evidence="1">NADP-malic enzyme 4</fullName>
    </submittedName>
</protein>
<accession>A0A7J0GCT3</accession>
<dbReference type="Proteomes" id="UP000585474">
    <property type="component" value="Unassembled WGS sequence"/>
</dbReference>
<gene>
    <name evidence="1" type="ORF">Acr_20g0003970</name>
</gene>
<evidence type="ECO:0000313" key="2">
    <source>
        <dbReference type="Proteomes" id="UP000585474"/>
    </source>
</evidence>
<sequence length="56" mass="5676">MDSEKLGAVMEDKCIVGGGVQDAYGEDSATEDQPVTPCTVSVASSAGPANIEAFAR</sequence>
<comment type="caution">
    <text evidence="1">The sequence shown here is derived from an EMBL/GenBank/DDBJ whole genome shotgun (WGS) entry which is preliminary data.</text>
</comment>
<keyword evidence="2" id="KW-1185">Reference proteome</keyword>